<keyword evidence="2 7" id="KW-0812">Transmembrane</keyword>
<keyword evidence="1" id="KW-0808">Transferase</keyword>
<dbReference type="GO" id="GO:0016746">
    <property type="term" value="F:acyltransferase activity"/>
    <property type="evidence" value="ECO:0007669"/>
    <property type="project" value="UniProtKB-KW"/>
</dbReference>
<dbReference type="Proteomes" id="UP000242180">
    <property type="component" value="Unassembled WGS sequence"/>
</dbReference>
<evidence type="ECO:0000256" key="5">
    <source>
        <dbReference type="ARBA" id="ARBA00023136"/>
    </source>
</evidence>
<reference evidence="8 9" key="1">
    <citation type="submission" date="2016-07" db="EMBL/GenBank/DDBJ databases">
        <title>Pervasive Adenine N6-methylation of Active Genes in Fungi.</title>
        <authorList>
            <consortium name="DOE Joint Genome Institute"/>
            <person name="Mondo S.J."/>
            <person name="Dannebaum R.O."/>
            <person name="Kuo R.C."/>
            <person name="Labutti K."/>
            <person name="Haridas S."/>
            <person name="Kuo A."/>
            <person name="Salamov A."/>
            <person name="Ahrendt S.R."/>
            <person name="Lipzen A."/>
            <person name="Sullivan W."/>
            <person name="Andreopoulos W.B."/>
            <person name="Clum A."/>
            <person name="Lindquist E."/>
            <person name="Daum C."/>
            <person name="Ramamoorthy G.K."/>
            <person name="Gryganskyi A."/>
            <person name="Culley D."/>
            <person name="Magnuson J.K."/>
            <person name="James T.Y."/>
            <person name="O'Malley M.A."/>
            <person name="Stajich J.E."/>
            <person name="Spatafora J.W."/>
            <person name="Visel A."/>
            <person name="Grigoriev I.V."/>
        </authorList>
    </citation>
    <scope>NUCLEOTIDE SEQUENCE [LARGE SCALE GENOMIC DNA]</scope>
    <source>
        <strain evidence="8 9">NRRL 2496</strain>
    </source>
</reference>
<comment type="caution">
    <text evidence="8">The sequence shown here is derived from an EMBL/GenBank/DDBJ whole genome shotgun (WGS) entry which is preliminary data.</text>
</comment>
<evidence type="ECO:0000313" key="9">
    <source>
        <dbReference type="Proteomes" id="UP000242180"/>
    </source>
</evidence>
<evidence type="ECO:0000313" key="8">
    <source>
        <dbReference type="EMBL" id="ORZ01116.1"/>
    </source>
</evidence>
<dbReference type="FunCoup" id="A0A1X2HQE6">
    <property type="interactions" value="61"/>
</dbReference>
<gene>
    <name evidence="8" type="ORF">BCR43DRAFT_541789</name>
</gene>
<keyword evidence="6" id="KW-0012">Acyltransferase</keyword>
<dbReference type="GO" id="GO:0006629">
    <property type="term" value="P:lipid metabolic process"/>
    <property type="evidence" value="ECO:0007669"/>
    <property type="project" value="UniProtKB-KW"/>
</dbReference>
<sequence length="291" mass="32558">MEKYSRWRDAGTGIQPFLPPVPPRTESSLLLTLSNVIHYIVGPIQGLVKGILIVALALLYVVFVTVIGTLLAPLGPVRRIWTRCFSALLLRAVLLFLGFFHIKTETVSLRRGRTNKKAPVLTPIRSGDVMVANSTSYIDLLYLAYRHDPIFTRVHGKKLRTVSLWQAIRTCAEVPAPPGQDEKLYTVKELARVAKERRWGPVVVLPEGTTSNGRALLEFAPLFGEYQPSDRDARFHLVAFNDLAALSGKGTEDVVGSQLALCLGNMSRLRKTSLNMSDKHEFLKYYRSRKS</sequence>
<evidence type="ECO:0000256" key="6">
    <source>
        <dbReference type="ARBA" id="ARBA00023315"/>
    </source>
</evidence>
<dbReference type="InParanoid" id="A0A1X2HQE6"/>
<evidence type="ECO:0000256" key="7">
    <source>
        <dbReference type="SAM" id="Phobius"/>
    </source>
</evidence>
<keyword evidence="5 7" id="KW-0472">Membrane</keyword>
<evidence type="ECO:0000256" key="4">
    <source>
        <dbReference type="ARBA" id="ARBA00023098"/>
    </source>
</evidence>
<dbReference type="STRING" id="13706.A0A1X2HQE6"/>
<dbReference type="OMA" id="WFRFLWD"/>
<dbReference type="EMBL" id="MCGN01000002">
    <property type="protein sequence ID" value="ORZ01116.1"/>
    <property type="molecule type" value="Genomic_DNA"/>
</dbReference>
<dbReference type="PANTHER" id="PTHR23063">
    <property type="entry name" value="PHOSPHOLIPID ACYLTRANSFERASE"/>
    <property type="match status" value="1"/>
</dbReference>
<feature type="transmembrane region" description="Helical" evidence="7">
    <location>
        <begin position="80"/>
        <end position="102"/>
    </location>
</feature>
<keyword evidence="3 7" id="KW-1133">Transmembrane helix</keyword>
<accession>A0A1X2HQE6</accession>
<evidence type="ECO:0008006" key="10">
    <source>
        <dbReference type="Google" id="ProtNLM"/>
    </source>
</evidence>
<keyword evidence="9" id="KW-1185">Reference proteome</keyword>
<proteinExistence type="predicted"/>
<evidence type="ECO:0000256" key="1">
    <source>
        <dbReference type="ARBA" id="ARBA00022679"/>
    </source>
</evidence>
<dbReference type="SUPFAM" id="SSF69593">
    <property type="entry name" value="Glycerol-3-phosphate (1)-acyltransferase"/>
    <property type="match status" value="1"/>
</dbReference>
<keyword evidence="4" id="KW-0443">Lipid metabolism</keyword>
<evidence type="ECO:0000256" key="2">
    <source>
        <dbReference type="ARBA" id="ARBA00022692"/>
    </source>
</evidence>
<feature type="transmembrane region" description="Helical" evidence="7">
    <location>
        <begin position="51"/>
        <end position="74"/>
    </location>
</feature>
<dbReference type="AlphaFoldDB" id="A0A1X2HQE6"/>
<organism evidence="8 9">
    <name type="scientific">Syncephalastrum racemosum</name>
    <name type="common">Filamentous fungus</name>
    <dbReference type="NCBI Taxonomy" id="13706"/>
    <lineage>
        <taxon>Eukaryota</taxon>
        <taxon>Fungi</taxon>
        <taxon>Fungi incertae sedis</taxon>
        <taxon>Mucoromycota</taxon>
        <taxon>Mucoromycotina</taxon>
        <taxon>Mucoromycetes</taxon>
        <taxon>Mucorales</taxon>
        <taxon>Syncephalastraceae</taxon>
        <taxon>Syncephalastrum</taxon>
    </lineage>
</organism>
<protein>
    <recommendedName>
        <fullName evidence="10">Phospholipid/glycerol acyltransferase domain-containing protein</fullName>
    </recommendedName>
</protein>
<evidence type="ECO:0000256" key="3">
    <source>
        <dbReference type="ARBA" id="ARBA00022989"/>
    </source>
</evidence>
<dbReference type="OrthoDB" id="272512at2759"/>
<dbReference type="PANTHER" id="PTHR23063:SF60">
    <property type="entry name" value="LYSOPHOSPHATIDIC ACID:OLEOYL-COA ACYLTRANSFERASE 1"/>
    <property type="match status" value="1"/>
</dbReference>
<name>A0A1X2HQE6_SYNRA</name>